<evidence type="ECO:0000313" key="3">
    <source>
        <dbReference type="Proteomes" id="UP001596548"/>
    </source>
</evidence>
<keyword evidence="2" id="KW-0255">Endonuclease</keyword>
<evidence type="ECO:0000259" key="1">
    <source>
        <dbReference type="Pfam" id="PF03372"/>
    </source>
</evidence>
<keyword evidence="2" id="KW-0378">Hydrolase</keyword>
<organism evidence="2 3">
    <name type="scientific">Paractinoplanes rhizophilus</name>
    <dbReference type="NCBI Taxonomy" id="1416877"/>
    <lineage>
        <taxon>Bacteria</taxon>
        <taxon>Bacillati</taxon>
        <taxon>Actinomycetota</taxon>
        <taxon>Actinomycetes</taxon>
        <taxon>Micromonosporales</taxon>
        <taxon>Micromonosporaceae</taxon>
        <taxon>Paractinoplanes</taxon>
    </lineage>
</organism>
<evidence type="ECO:0000313" key="2">
    <source>
        <dbReference type="EMBL" id="MFC7280165.1"/>
    </source>
</evidence>
<keyword evidence="2" id="KW-0540">Nuclease</keyword>
<dbReference type="PANTHER" id="PTHR11371:SF31">
    <property type="entry name" value="EXTRACELLULAR NUCLEASE"/>
    <property type="match status" value="1"/>
</dbReference>
<dbReference type="Gene3D" id="3.60.10.10">
    <property type="entry name" value="Endonuclease/exonuclease/phosphatase"/>
    <property type="match status" value="1"/>
</dbReference>
<dbReference type="EMBL" id="JBHTBJ010000081">
    <property type="protein sequence ID" value="MFC7280165.1"/>
    <property type="molecule type" value="Genomic_DNA"/>
</dbReference>
<gene>
    <name evidence="2" type="ORF">ACFQS1_39925</name>
</gene>
<dbReference type="GO" id="GO:0004519">
    <property type="term" value="F:endonuclease activity"/>
    <property type="evidence" value="ECO:0007669"/>
    <property type="project" value="UniProtKB-KW"/>
</dbReference>
<feature type="domain" description="Endonuclease/exonuclease/phosphatase" evidence="1">
    <location>
        <begin position="47"/>
        <end position="276"/>
    </location>
</feature>
<sequence length="335" mass="37128">MPGMQLSGDDDGMDAAVPVDVAEQIRAVSAALDQVVPAKTANNVLVGTWNIRAFDRITPQWRSVRGDSPLRDRSNVLSIAEIVRRFDVVAVQEVRSSAAAFLQMLEFLGPDWGYLLTDVTAGDAGNRERLAFVYDTQRVKPSGLACEIVLASPQAPAPLPADQVLRQFARTPYAVSFARGDTRFTLVTLHVIYGDTAADRVPELRAIAEWLARWAAGKDPWGHNVMALGDFNIDRRDDPLYQAFTSTGLSTPAGLNHVPRSIFDDPDPAAPADRRHFYDQIAWFADGRSRLTMPFINAGMFDFTQNLIPADDRAQLSWRISDHYPLWCEFTVPAL</sequence>
<dbReference type="RefSeq" id="WP_378978192.1">
    <property type="nucleotide sequence ID" value="NZ_JBHTBJ010000081.1"/>
</dbReference>
<reference evidence="3" key="1">
    <citation type="journal article" date="2019" name="Int. J. Syst. Evol. Microbiol.">
        <title>The Global Catalogue of Microorganisms (GCM) 10K type strain sequencing project: providing services to taxonomists for standard genome sequencing and annotation.</title>
        <authorList>
            <consortium name="The Broad Institute Genomics Platform"/>
            <consortium name="The Broad Institute Genome Sequencing Center for Infectious Disease"/>
            <person name="Wu L."/>
            <person name="Ma J."/>
        </authorList>
    </citation>
    <scope>NUCLEOTIDE SEQUENCE [LARGE SCALE GENOMIC DNA]</scope>
    <source>
        <strain evidence="3">XZYJT-10</strain>
    </source>
</reference>
<dbReference type="SUPFAM" id="SSF56219">
    <property type="entry name" value="DNase I-like"/>
    <property type="match status" value="1"/>
</dbReference>
<dbReference type="CDD" id="cd10283">
    <property type="entry name" value="MnuA_DNase1-like"/>
    <property type="match status" value="1"/>
</dbReference>
<proteinExistence type="predicted"/>
<comment type="caution">
    <text evidence="2">The sequence shown here is derived from an EMBL/GenBank/DDBJ whole genome shotgun (WGS) entry which is preliminary data.</text>
</comment>
<dbReference type="PANTHER" id="PTHR11371">
    <property type="entry name" value="DEOXYRIBONUCLEASE"/>
    <property type="match status" value="1"/>
</dbReference>
<dbReference type="Pfam" id="PF03372">
    <property type="entry name" value="Exo_endo_phos"/>
    <property type="match status" value="1"/>
</dbReference>
<protein>
    <submittedName>
        <fullName evidence="2">Endonuclease/exonuclease/phosphatase family protein</fullName>
    </submittedName>
</protein>
<accession>A0ABW2I5I7</accession>
<dbReference type="Proteomes" id="UP001596548">
    <property type="component" value="Unassembled WGS sequence"/>
</dbReference>
<keyword evidence="3" id="KW-1185">Reference proteome</keyword>
<dbReference type="InterPro" id="IPR036691">
    <property type="entry name" value="Endo/exonu/phosph_ase_sf"/>
</dbReference>
<dbReference type="InterPro" id="IPR005135">
    <property type="entry name" value="Endo/exonuclease/phosphatase"/>
</dbReference>
<name>A0ABW2I5I7_9ACTN</name>